<dbReference type="Gene3D" id="1.10.10.10">
    <property type="entry name" value="Winged helix-like DNA-binding domain superfamily/Winged helix DNA-binding domain"/>
    <property type="match status" value="1"/>
</dbReference>
<evidence type="ECO:0000259" key="4">
    <source>
        <dbReference type="PROSITE" id="PS50995"/>
    </source>
</evidence>
<dbReference type="Proteomes" id="UP000642748">
    <property type="component" value="Unassembled WGS sequence"/>
</dbReference>
<dbReference type="InterPro" id="IPR036390">
    <property type="entry name" value="WH_DNA-bd_sf"/>
</dbReference>
<keyword evidence="6" id="KW-1185">Reference proteome</keyword>
<comment type="caution">
    <text evidence="5">The sequence shown here is derived from an EMBL/GenBank/DDBJ whole genome shotgun (WGS) entry which is preliminary data.</text>
</comment>
<keyword evidence="1" id="KW-0805">Transcription regulation</keyword>
<evidence type="ECO:0000313" key="6">
    <source>
        <dbReference type="Proteomes" id="UP000642748"/>
    </source>
</evidence>
<keyword evidence="2" id="KW-0238">DNA-binding</keyword>
<reference evidence="5" key="1">
    <citation type="submission" date="2021-01" db="EMBL/GenBank/DDBJ databases">
        <title>Whole genome shotgun sequence of Rugosimonospora africana NBRC 104875.</title>
        <authorList>
            <person name="Komaki H."/>
            <person name="Tamura T."/>
        </authorList>
    </citation>
    <scope>NUCLEOTIDE SEQUENCE</scope>
    <source>
        <strain evidence="5">NBRC 104875</strain>
    </source>
</reference>
<dbReference type="PROSITE" id="PS50995">
    <property type="entry name" value="HTH_MARR_2"/>
    <property type="match status" value="1"/>
</dbReference>
<evidence type="ECO:0000256" key="1">
    <source>
        <dbReference type="ARBA" id="ARBA00023015"/>
    </source>
</evidence>
<evidence type="ECO:0000313" key="5">
    <source>
        <dbReference type="EMBL" id="GIH20400.1"/>
    </source>
</evidence>
<dbReference type="InterPro" id="IPR000835">
    <property type="entry name" value="HTH_MarR-typ"/>
</dbReference>
<dbReference type="InterPro" id="IPR036388">
    <property type="entry name" value="WH-like_DNA-bd_sf"/>
</dbReference>
<accession>A0A8J3QZV7</accession>
<dbReference type="RefSeq" id="WP_203923826.1">
    <property type="nucleotide sequence ID" value="NZ_BONZ01000095.1"/>
</dbReference>
<dbReference type="SMART" id="SM00347">
    <property type="entry name" value="HTH_MARR"/>
    <property type="match status" value="1"/>
</dbReference>
<proteinExistence type="predicted"/>
<protein>
    <recommendedName>
        <fullName evidence="4">HTH marR-type domain-containing protein</fullName>
    </recommendedName>
</protein>
<evidence type="ECO:0000256" key="3">
    <source>
        <dbReference type="ARBA" id="ARBA00023163"/>
    </source>
</evidence>
<dbReference type="SUPFAM" id="SSF46785">
    <property type="entry name" value="Winged helix' DNA-binding domain"/>
    <property type="match status" value="1"/>
</dbReference>
<dbReference type="InterPro" id="IPR039422">
    <property type="entry name" value="MarR/SlyA-like"/>
</dbReference>
<dbReference type="EMBL" id="BONZ01000095">
    <property type="protein sequence ID" value="GIH20400.1"/>
    <property type="molecule type" value="Genomic_DNA"/>
</dbReference>
<dbReference type="InterPro" id="IPR023187">
    <property type="entry name" value="Tscrpt_reg_MarR-type_CS"/>
</dbReference>
<sequence length="157" mass="17013">MQRLTNLAARLETAAEALSAALDPARMQPPLPVSPTQLRVLTLVNVRHGINVNGLAEALNVGPSSASRLCDRLEALGYLRRTPHSSDRREVQLVLTPAAVNVLDELSRNRRRALESVLVRMPETARQELVRSLDAFSAAAAHPAGSGETREPGRRTA</sequence>
<name>A0A8J3QZV7_9ACTN</name>
<dbReference type="Pfam" id="PF01047">
    <property type="entry name" value="MarR"/>
    <property type="match status" value="1"/>
</dbReference>
<organism evidence="5 6">
    <name type="scientific">Rugosimonospora africana</name>
    <dbReference type="NCBI Taxonomy" id="556532"/>
    <lineage>
        <taxon>Bacteria</taxon>
        <taxon>Bacillati</taxon>
        <taxon>Actinomycetota</taxon>
        <taxon>Actinomycetes</taxon>
        <taxon>Micromonosporales</taxon>
        <taxon>Micromonosporaceae</taxon>
        <taxon>Rugosimonospora</taxon>
    </lineage>
</organism>
<feature type="domain" description="HTH marR-type" evidence="4">
    <location>
        <begin position="4"/>
        <end position="138"/>
    </location>
</feature>
<keyword evidence="3" id="KW-0804">Transcription</keyword>
<dbReference type="PROSITE" id="PS01117">
    <property type="entry name" value="HTH_MARR_1"/>
    <property type="match status" value="1"/>
</dbReference>
<gene>
    <name evidence="5" type="ORF">Raf01_85720</name>
</gene>
<dbReference type="GO" id="GO:0003677">
    <property type="term" value="F:DNA binding"/>
    <property type="evidence" value="ECO:0007669"/>
    <property type="project" value="UniProtKB-KW"/>
</dbReference>
<dbReference type="PRINTS" id="PR00598">
    <property type="entry name" value="HTHMARR"/>
</dbReference>
<dbReference type="PANTHER" id="PTHR33164">
    <property type="entry name" value="TRANSCRIPTIONAL REGULATOR, MARR FAMILY"/>
    <property type="match status" value="1"/>
</dbReference>
<dbReference type="GO" id="GO:0006950">
    <property type="term" value="P:response to stress"/>
    <property type="evidence" value="ECO:0007669"/>
    <property type="project" value="TreeGrafter"/>
</dbReference>
<dbReference type="AlphaFoldDB" id="A0A8J3QZV7"/>
<dbReference type="PANTHER" id="PTHR33164:SF43">
    <property type="entry name" value="HTH-TYPE TRANSCRIPTIONAL REPRESSOR YETL"/>
    <property type="match status" value="1"/>
</dbReference>
<dbReference type="GO" id="GO:0003700">
    <property type="term" value="F:DNA-binding transcription factor activity"/>
    <property type="evidence" value="ECO:0007669"/>
    <property type="project" value="InterPro"/>
</dbReference>
<evidence type="ECO:0000256" key="2">
    <source>
        <dbReference type="ARBA" id="ARBA00023125"/>
    </source>
</evidence>